<feature type="binding site" evidence="10">
    <location>
        <begin position="242"/>
        <end position="244"/>
    </location>
    <ligand>
        <name>substrate</name>
    </ligand>
</feature>
<evidence type="ECO:0000256" key="4">
    <source>
        <dbReference type="ARBA" id="ARBA00022679"/>
    </source>
</evidence>
<name>A0A2V3IS29_9FLOR</name>
<comment type="activity regulation">
    <text evidence="10">Non-allosteric.</text>
</comment>
<dbReference type="EC" id="2.7.1.90" evidence="10"/>
<comment type="subcellular location">
    <subcellularLocation>
        <location evidence="10">Cytoplasm</location>
    </subcellularLocation>
</comment>
<dbReference type="InterPro" id="IPR011183">
    <property type="entry name" value="PfpB_PPi_PFK"/>
</dbReference>
<dbReference type="PRINTS" id="PR00476">
    <property type="entry name" value="PHFRCTKINASE"/>
</dbReference>
<dbReference type="InterPro" id="IPR035966">
    <property type="entry name" value="PKF_sf"/>
</dbReference>
<feature type="site" description="Important for catalytic activity; stabilizes the transition state when the phosphoryl donor is PPi" evidence="10">
    <location>
        <position position="241"/>
    </location>
</feature>
<keyword evidence="8 10" id="KW-0324">Glycolysis</keyword>
<dbReference type="InterPro" id="IPR000023">
    <property type="entry name" value="Phosphofructokinase_dom"/>
</dbReference>
<evidence type="ECO:0000256" key="9">
    <source>
        <dbReference type="ARBA" id="ARBA00048072"/>
    </source>
</evidence>
<dbReference type="OrthoDB" id="537915at2759"/>
<dbReference type="InterPro" id="IPR022953">
    <property type="entry name" value="ATP_PFK"/>
</dbReference>
<dbReference type="Gene3D" id="1.10.10.480">
    <property type="entry name" value="Phosphofructokinase, domain 3"/>
    <property type="match status" value="1"/>
</dbReference>
<evidence type="ECO:0000256" key="6">
    <source>
        <dbReference type="ARBA" id="ARBA00022777"/>
    </source>
</evidence>
<dbReference type="HAMAP" id="MF_01980">
    <property type="entry name" value="Phosphofructokinase_II_Long"/>
    <property type="match status" value="1"/>
</dbReference>
<feature type="binding site" evidence="10">
    <location>
        <position position="350"/>
    </location>
    <ligand>
        <name>substrate</name>
    </ligand>
</feature>
<protein>
    <recommendedName>
        <fullName evidence="10">Pyrophosphate--fructose 6-phosphate 1-phosphotransferase</fullName>
        <ecNumber evidence="10">2.7.1.90</ecNumber>
    </recommendedName>
    <alternativeName>
        <fullName evidence="10">6-phosphofructokinase, pyrophosphate dependent</fullName>
    </alternativeName>
    <alternativeName>
        <fullName evidence="10">PPi-dependent phosphofructokinase</fullName>
        <shortName evidence="10">PPi-PFK</shortName>
    </alternativeName>
    <alternativeName>
        <fullName evidence="10">Pyrophosphate-dependent 6-phosphofructose-1-kinase</fullName>
    </alternativeName>
</protein>
<proteinExistence type="inferred from homology"/>
<dbReference type="GO" id="GO:0005524">
    <property type="term" value="F:ATP binding"/>
    <property type="evidence" value="ECO:0007669"/>
    <property type="project" value="InterPro"/>
</dbReference>
<dbReference type="UniPathway" id="UPA00109">
    <property type="reaction ID" value="UER00182"/>
</dbReference>
<dbReference type="Proteomes" id="UP000247409">
    <property type="component" value="Unassembled WGS sequence"/>
</dbReference>
<feature type="domain" description="Phosphofructokinase" evidence="11">
    <location>
        <begin position="113"/>
        <end position="361"/>
    </location>
</feature>
<comment type="caution">
    <text evidence="12">The sequence shown here is derived from an EMBL/GenBank/DDBJ whole genome shotgun (WGS) entry which is preliminary data.</text>
</comment>
<comment type="subunit">
    <text evidence="10">Homodimer or monomer.</text>
</comment>
<sequence length="585" mass="63794">MAPKLSVSPVTTALNAPAHAPATVLSEVYTSKPLSDVAAEHRNLSALQRARLQYNPRYNPVLADPAAVVLQQGQPTTAAFDQDHIAKLFPNLYGQPSLSFAKHVPSHFEPKTVGVVLSGGPAPGGHNVICGMFDFVSNLNPNSKLLGFRNGPDGLLNAEYVLLDADTVALYRNQGGFHMIGSGRTKIETPAQFDAVRNTVEQLDLDALVIVGGDDSNSNAMKIAEHFKQHQLKCCVNGAPKTIDNDLRNAQVQVSFGFDTAAKSYAESIASLAFDAVSARKAYHFVRVMGRSASHIALECALQTHPNLCFIGEEVKHNSTTLLDVVRTVVDLIQQRSLQGKNYGVIVLPEGLVEFMPDVEALIAELNEILAHAERSLSRQQITEKLNPRNAELFRNLPDAIANQLMLERDPHGNVQVAKIEAERLLIGMVSSRLAMLKKEGLYKGKFSGVPHYLGYEARCAMPSNFDANYTYGLGRVAAALCCNGKTGYIATLSNLTKPAEEWVPAGFPLTMMMNIERRHGKDSAVIKKMLVDLQGAPFTDFALKRESWKLNDEYRSPGTTQFWGPTADVVSMSLQLEASVTANQ</sequence>
<organism evidence="12 13">
    <name type="scientific">Gracilariopsis chorda</name>
    <dbReference type="NCBI Taxonomy" id="448386"/>
    <lineage>
        <taxon>Eukaryota</taxon>
        <taxon>Rhodophyta</taxon>
        <taxon>Florideophyceae</taxon>
        <taxon>Rhodymeniophycidae</taxon>
        <taxon>Gracilariales</taxon>
        <taxon>Gracilariaceae</taxon>
        <taxon>Gracilariopsis</taxon>
    </lineage>
</organism>
<dbReference type="SUPFAM" id="SSF53784">
    <property type="entry name" value="Phosphofructokinase"/>
    <property type="match status" value="1"/>
</dbReference>
<dbReference type="PANTHER" id="PTHR43650:SF1">
    <property type="entry name" value="PYROPHOSPHATE--FRUCTOSE 6-PHOSPHATE 1-PHOSPHOTRANSFERASE SUBUNIT BETA 2"/>
    <property type="match status" value="1"/>
</dbReference>
<dbReference type="Pfam" id="PF00365">
    <property type="entry name" value="PFK"/>
    <property type="match status" value="1"/>
</dbReference>
<feature type="active site" description="Proton acceptor" evidence="10">
    <location>
        <position position="244"/>
    </location>
</feature>
<keyword evidence="7 10" id="KW-0460">Magnesium</keyword>
<evidence type="ECO:0000313" key="12">
    <source>
        <dbReference type="EMBL" id="PXF44921.1"/>
    </source>
</evidence>
<keyword evidence="5 10" id="KW-0479">Metal-binding</keyword>
<keyword evidence="6 10" id="KW-0418">Kinase</keyword>
<evidence type="ECO:0000256" key="10">
    <source>
        <dbReference type="HAMAP-Rule" id="MF_03185"/>
    </source>
</evidence>
<gene>
    <name evidence="12" type="ORF">BWQ96_05285</name>
</gene>
<dbReference type="GO" id="GO:0009749">
    <property type="term" value="P:response to glucose"/>
    <property type="evidence" value="ECO:0007669"/>
    <property type="project" value="TreeGrafter"/>
</dbReference>
<dbReference type="EMBL" id="NBIV01000077">
    <property type="protein sequence ID" value="PXF44921.1"/>
    <property type="molecule type" value="Genomic_DNA"/>
</dbReference>
<feature type="binding site" evidence="10">
    <location>
        <position position="214"/>
    </location>
    <ligand>
        <name>Mg(2+)</name>
        <dbReference type="ChEBI" id="CHEBI:18420"/>
        <note>catalytic</note>
    </ligand>
</feature>
<evidence type="ECO:0000256" key="7">
    <source>
        <dbReference type="ARBA" id="ARBA00022842"/>
    </source>
</evidence>
<dbReference type="GO" id="GO:0005829">
    <property type="term" value="C:cytosol"/>
    <property type="evidence" value="ECO:0007669"/>
    <property type="project" value="TreeGrafter"/>
</dbReference>
<evidence type="ECO:0000259" key="11">
    <source>
        <dbReference type="Pfam" id="PF00365"/>
    </source>
</evidence>
<dbReference type="GO" id="GO:0003872">
    <property type="term" value="F:6-phosphofructokinase activity"/>
    <property type="evidence" value="ECO:0007669"/>
    <property type="project" value="UniProtKB-UniRule"/>
</dbReference>
<dbReference type="AlphaFoldDB" id="A0A2V3IS29"/>
<feature type="binding site" evidence="10">
    <location>
        <begin position="289"/>
        <end position="291"/>
    </location>
    <ligand>
        <name>substrate</name>
    </ligand>
</feature>
<keyword evidence="13" id="KW-1185">Reference proteome</keyword>
<dbReference type="Gene3D" id="3.40.50.450">
    <property type="match status" value="1"/>
</dbReference>
<dbReference type="GO" id="GO:0046872">
    <property type="term" value="F:metal ion binding"/>
    <property type="evidence" value="ECO:0007669"/>
    <property type="project" value="UniProtKB-KW"/>
</dbReference>
<comment type="cofactor">
    <cofactor evidence="1 10">
        <name>Mg(2+)</name>
        <dbReference type="ChEBI" id="CHEBI:18420"/>
    </cofactor>
</comment>
<feature type="binding site" evidence="10">
    <location>
        <position position="120"/>
    </location>
    <ligand>
        <name>diphosphate</name>
        <dbReference type="ChEBI" id="CHEBI:33019"/>
    </ligand>
</feature>
<dbReference type="Gene3D" id="3.40.50.460">
    <property type="entry name" value="Phosphofructokinase domain"/>
    <property type="match status" value="1"/>
</dbReference>
<evidence type="ECO:0000256" key="2">
    <source>
        <dbReference type="ARBA" id="ARBA00003138"/>
    </source>
</evidence>
<evidence type="ECO:0000256" key="1">
    <source>
        <dbReference type="ARBA" id="ARBA00001946"/>
    </source>
</evidence>
<feature type="binding site" evidence="10">
    <location>
        <begin position="456"/>
        <end position="459"/>
    </location>
    <ligand>
        <name>substrate</name>
    </ligand>
</feature>
<dbReference type="NCBIfam" id="TIGR02477">
    <property type="entry name" value="PFKA_PPi"/>
    <property type="match status" value="1"/>
</dbReference>
<feature type="site" description="Important for catalytic activity and substrate specificity; stabilizes the transition state when the phosphoryl donor is PPi; prevents ATP from binding by mimicking the alpha-phosphate group of ATP" evidence="10">
    <location>
        <position position="215"/>
    </location>
</feature>
<evidence type="ECO:0000256" key="3">
    <source>
        <dbReference type="ARBA" id="ARBA00022490"/>
    </source>
</evidence>
<dbReference type="GO" id="GO:0047334">
    <property type="term" value="F:diphosphate-fructose-6-phosphate 1-phosphotransferase activity"/>
    <property type="evidence" value="ECO:0007669"/>
    <property type="project" value="UniProtKB-EC"/>
</dbReference>
<comment type="caution">
    <text evidence="10">Lacks conserved residue(s) required for the propagation of feature annotation.</text>
</comment>
<dbReference type="STRING" id="448386.A0A2V3IS29"/>
<dbReference type="NCBIfam" id="NF005482">
    <property type="entry name" value="PRK07085.1"/>
    <property type="match status" value="1"/>
</dbReference>
<comment type="pathway">
    <text evidence="10">Carbohydrate degradation; glycolysis; D-glyceraldehyde 3-phosphate and glycerone phosphate from D-glucose: step 3/4.</text>
</comment>
<reference evidence="12 13" key="1">
    <citation type="journal article" date="2018" name="Mol. Biol. Evol.">
        <title>Analysis of the draft genome of the red seaweed Gracilariopsis chorda provides insights into genome size evolution in Rhodophyta.</title>
        <authorList>
            <person name="Lee J."/>
            <person name="Yang E.C."/>
            <person name="Graf L."/>
            <person name="Yang J.H."/>
            <person name="Qiu H."/>
            <person name="Zel Zion U."/>
            <person name="Chan C.X."/>
            <person name="Stephens T.G."/>
            <person name="Weber A.P.M."/>
            <person name="Boo G.H."/>
            <person name="Boo S.M."/>
            <person name="Kim K.M."/>
            <person name="Shin Y."/>
            <person name="Jung M."/>
            <person name="Lee S.J."/>
            <person name="Yim H.S."/>
            <person name="Lee J.H."/>
            <person name="Bhattacharya D."/>
            <person name="Yoon H.S."/>
        </authorList>
    </citation>
    <scope>NUCLEOTIDE SEQUENCE [LARGE SCALE GENOMIC DNA]</scope>
    <source>
        <strain evidence="12 13">SKKU-2015</strain>
        <tissue evidence="12">Whole body</tissue>
    </source>
</reference>
<keyword evidence="3 10" id="KW-0963">Cytoplasm</keyword>
<evidence type="ECO:0000313" key="13">
    <source>
        <dbReference type="Proteomes" id="UP000247409"/>
    </source>
</evidence>
<accession>A0A2V3IS29</accession>
<evidence type="ECO:0000256" key="5">
    <source>
        <dbReference type="ARBA" id="ARBA00022723"/>
    </source>
</evidence>
<evidence type="ECO:0000256" key="8">
    <source>
        <dbReference type="ARBA" id="ARBA00023152"/>
    </source>
</evidence>
<comment type="function">
    <text evidence="2 10">Catalyzes the phosphorylation of D-fructose 6-phosphate, the first committing step of glycolysis. Uses inorganic phosphate (PPi) as phosphoryl donor instead of ATP like common ATP-dependent phosphofructokinases (ATP-PFKs), which renders the reaction reversible, and can thus function both in glycolysis and gluconeogenesis. Consistently, PPi-PFK can replace the enzymes of both the forward (ATP-PFK) and reverse (fructose-bisphosphatase (FBPase)) reactions.</text>
</comment>
<keyword evidence="4 10" id="KW-0808">Transferase</keyword>
<comment type="similarity">
    <text evidence="10">Belongs to the phosphofructokinase type A (PFKA) family. PPi-dependent PFK group II subfamily. Clade 'Long' sub-subfamily.</text>
</comment>
<dbReference type="PANTHER" id="PTHR43650">
    <property type="entry name" value="PYROPHOSPHATE--FRUCTOSE 6-PHOSPHATE 1-PHOSPHOTRANSFERASE"/>
    <property type="match status" value="1"/>
</dbReference>
<dbReference type="GO" id="GO:0006002">
    <property type="term" value="P:fructose 6-phosphate metabolic process"/>
    <property type="evidence" value="ECO:0007669"/>
    <property type="project" value="InterPro"/>
</dbReference>
<comment type="catalytic activity">
    <reaction evidence="9 10">
        <text>beta-D-fructose 6-phosphate + diphosphate = beta-D-fructose 1,6-bisphosphate + phosphate + H(+)</text>
        <dbReference type="Rhea" id="RHEA:13613"/>
        <dbReference type="ChEBI" id="CHEBI:15378"/>
        <dbReference type="ChEBI" id="CHEBI:32966"/>
        <dbReference type="ChEBI" id="CHEBI:33019"/>
        <dbReference type="ChEBI" id="CHEBI:43474"/>
        <dbReference type="ChEBI" id="CHEBI:57634"/>
        <dbReference type="EC" id="2.7.1.90"/>
    </reaction>
</comment>